<accession>A0ABD5S0K8</accession>
<keyword evidence="4" id="KW-1185">Reference proteome</keyword>
<dbReference type="AlphaFoldDB" id="A0ABD5S0K8"/>
<dbReference type="CDD" id="cd00130">
    <property type="entry name" value="PAS"/>
    <property type="match status" value="1"/>
</dbReference>
<dbReference type="InterPro" id="IPR000014">
    <property type="entry name" value="PAS"/>
</dbReference>
<dbReference type="EMBL" id="JBHSWU010000342">
    <property type="protein sequence ID" value="MFC6724976.1"/>
    <property type="molecule type" value="Genomic_DNA"/>
</dbReference>
<reference evidence="3 4" key="1">
    <citation type="journal article" date="2019" name="Int. J. Syst. Evol. Microbiol.">
        <title>The Global Catalogue of Microorganisms (GCM) 10K type strain sequencing project: providing services to taxonomists for standard genome sequencing and annotation.</title>
        <authorList>
            <consortium name="The Broad Institute Genomics Platform"/>
            <consortium name="The Broad Institute Genome Sequencing Center for Infectious Disease"/>
            <person name="Wu L."/>
            <person name="Ma J."/>
        </authorList>
    </citation>
    <scope>NUCLEOTIDE SEQUENCE [LARGE SCALE GENOMIC DNA]</scope>
    <source>
        <strain evidence="3 4">NBRC 111368</strain>
    </source>
</reference>
<evidence type="ECO:0000313" key="4">
    <source>
        <dbReference type="Proteomes" id="UP001596328"/>
    </source>
</evidence>
<dbReference type="Proteomes" id="UP001596328">
    <property type="component" value="Unassembled WGS sequence"/>
</dbReference>
<feature type="domain" description="PAC" evidence="2">
    <location>
        <begin position="76"/>
        <end position="127"/>
    </location>
</feature>
<protein>
    <submittedName>
        <fullName evidence="3">PAS domain S-box protein</fullName>
    </submittedName>
</protein>
<sequence length="133" mass="15025">MTVQREPLRRSLDVLGDVFYVYDERGKLVVWNDRLNDLFGLADDQLSEMTPVDFFLPADRPTVERAVAEIFDAGETVVEARAETTKGLIRFELSGHLLTDAAGDVIGFAGVGRDVTERREQERRLAAQNERLE</sequence>
<dbReference type="Pfam" id="PF08448">
    <property type="entry name" value="PAS_4"/>
    <property type="match status" value="1"/>
</dbReference>
<dbReference type="Gene3D" id="3.30.450.20">
    <property type="entry name" value="PAS domain"/>
    <property type="match status" value="1"/>
</dbReference>
<dbReference type="PROSITE" id="PS50113">
    <property type="entry name" value="PAC"/>
    <property type="match status" value="1"/>
</dbReference>
<gene>
    <name evidence="3" type="ORF">ACFQE1_11460</name>
</gene>
<name>A0ABD5S0K8_9EURY</name>
<dbReference type="NCBIfam" id="TIGR00229">
    <property type="entry name" value="sensory_box"/>
    <property type="match status" value="1"/>
</dbReference>
<evidence type="ECO:0000313" key="3">
    <source>
        <dbReference type="EMBL" id="MFC6724976.1"/>
    </source>
</evidence>
<evidence type="ECO:0000259" key="1">
    <source>
        <dbReference type="PROSITE" id="PS50112"/>
    </source>
</evidence>
<dbReference type="InterPro" id="IPR035965">
    <property type="entry name" value="PAS-like_dom_sf"/>
</dbReference>
<dbReference type="SMART" id="SM00091">
    <property type="entry name" value="PAS"/>
    <property type="match status" value="1"/>
</dbReference>
<dbReference type="InterPro" id="IPR013656">
    <property type="entry name" value="PAS_4"/>
</dbReference>
<comment type="caution">
    <text evidence="3">The sequence shown here is derived from an EMBL/GenBank/DDBJ whole genome shotgun (WGS) entry which is preliminary data.</text>
</comment>
<dbReference type="PROSITE" id="PS50112">
    <property type="entry name" value="PAS"/>
    <property type="match status" value="1"/>
</dbReference>
<organism evidence="3 4">
    <name type="scientific">Halobium palmae</name>
    <dbReference type="NCBI Taxonomy" id="1776492"/>
    <lineage>
        <taxon>Archaea</taxon>
        <taxon>Methanobacteriati</taxon>
        <taxon>Methanobacteriota</taxon>
        <taxon>Stenosarchaea group</taxon>
        <taxon>Halobacteria</taxon>
        <taxon>Halobacteriales</taxon>
        <taxon>Haloferacaceae</taxon>
        <taxon>Halobium</taxon>
    </lineage>
</organism>
<feature type="domain" description="PAS" evidence="1">
    <location>
        <begin position="4"/>
        <end position="74"/>
    </location>
</feature>
<dbReference type="SUPFAM" id="SSF55785">
    <property type="entry name" value="PYP-like sensor domain (PAS domain)"/>
    <property type="match status" value="1"/>
</dbReference>
<dbReference type="InterPro" id="IPR000700">
    <property type="entry name" value="PAS-assoc_C"/>
</dbReference>
<feature type="non-terminal residue" evidence="3">
    <location>
        <position position="133"/>
    </location>
</feature>
<proteinExistence type="predicted"/>
<evidence type="ECO:0000259" key="2">
    <source>
        <dbReference type="PROSITE" id="PS50113"/>
    </source>
</evidence>